<keyword evidence="3" id="KW-1185">Reference proteome</keyword>
<dbReference type="Proteomes" id="UP000005237">
    <property type="component" value="Unassembled WGS sequence"/>
</dbReference>
<accession>A0A8R1DEX0</accession>
<evidence type="ECO:0000313" key="3">
    <source>
        <dbReference type="Proteomes" id="UP000005237"/>
    </source>
</evidence>
<reference evidence="2" key="2">
    <citation type="submission" date="2022-06" db="UniProtKB">
        <authorList>
            <consortium name="EnsemblMetazoa"/>
        </authorList>
    </citation>
    <scope>IDENTIFICATION</scope>
    <source>
        <strain evidence="2">DF5081</strain>
    </source>
</reference>
<evidence type="ECO:0000313" key="2">
    <source>
        <dbReference type="EnsemblMetazoa" id="CJA00063.1"/>
    </source>
</evidence>
<feature type="signal peptide" evidence="1">
    <location>
        <begin position="1"/>
        <end position="22"/>
    </location>
</feature>
<feature type="chain" id="PRO_5035755888" evidence="1">
    <location>
        <begin position="23"/>
        <end position="85"/>
    </location>
</feature>
<dbReference type="AlphaFoldDB" id="A0A8R1DEX0"/>
<protein>
    <submittedName>
        <fullName evidence="2">Uncharacterized protein</fullName>
    </submittedName>
</protein>
<evidence type="ECO:0000256" key="1">
    <source>
        <dbReference type="SAM" id="SignalP"/>
    </source>
</evidence>
<dbReference type="EnsemblMetazoa" id="CJA00063.1">
    <property type="protein sequence ID" value="CJA00063.1"/>
    <property type="gene ID" value="WBGene00119267"/>
</dbReference>
<name>A0A8R1DEX0_CAEJA</name>
<reference evidence="3" key="1">
    <citation type="submission" date="2010-08" db="EMBL/GenBank/DDBJ databases">
        <authorList>
            <consortium name="Caenorhabditis japonica Sequencing Consortium"/>
            <person name="Wilson R.K."/>
        </authorList>
    </citation>
    <scope>NUCLEOTIDE SEQUENCE [LARGE SCALE GENOMIC DNA]</scope>
    <source>
        <strain evidence="3">DF5081</strain>
    </source>
</reference>
<proteinExistence type="predicted"/>
<keyword evidence="1" id="KW-0732">Signal</keyword>
<sequence>MCKTSVAVVILFVLCCNQMTNADFTDAESAIQLPRRSAEMYWVNRAMPNKFRKYRTYSALQSMTPSEKKRYSKQLQMRLAQLSQR</sequence>
<organism evidence="2 3">
    <name type="scientific">Caenorhabditis japonica</name>
    <dbReference type="NCBI Taxonomy" id="281687"/>
    <lineage>
        <taxon>Eukaryota</taxon>
        <taxon>Metazoa</taxon>
        <taxon>Ecdysozoa</taxon>
        <taxon>Nematoda</taxon>
        <taxon>Chromadorea</taxon>
        <taxon>Rhabditida</taxon>
        <taxon>Rhabditina</taxon>
        <taxon>Rhabditomorpha</taxon>
        <taxon>Rhabditoidea</taxon>
        <taxon>Rhabditidae</taxon>
        <taxon>Peloderinae</taxon>
        <taxon>Caenorhabditis</taxon>
    </lineage>
</organism>